<dbReference type="AlphaFoldDB" id="A0A6M0RXH9"/>
<dbReference type="InterPro" id="IPR052729">
    <property type="entry name" value="Acyl/Acetyltrans_Enzymes"/>
</dbReference>
<organism evidence="2 3">
    <name type="scientific">Adonisia turfae CCMR0081</name>
    <dbReference type="NCBI Taxonomy" id="2292702"/>
    <lineage>
        <taxon>Bacteria</taxon>
        <taxon>Bacillati</taxon>
        <taxon>Cyanobacteriota</taxon>
        <taxon>Adonisia</taxon>
        <taxon>Adonisia turfae</taxon>
    </lineage>
</organism>
<keyword evidence="3" id="KW-1185">Reference proteome</keyword>
<protein>
    <submittedName>
        <fullName evidence="2">GNAT family N-acetyltransferase</fullName>
    </submittedName>
</protein>
<evidence type="ECO:0000313" key="2">
    <source>
        <dbReference type="EMBL" id="NEZ60937.1"/>
    </source>
</evidence>
<dbReference type="Pfam" id="PF00583">
    <property type="entry name" value="Acetyltransf_1"/>
    <property type="match status" value="1"/>
</dbReference>
<dbReference type="InterPro" id="IPR041496">
    <property type="entry name" value="YitH/HolE_GNAT"/>
</dbReference>
<dbReference type="Gene3D" id="3.40.630.90">
    <property type="match status" value="1"/>
</dbReference>
<dbReference type="PANTHER" id="PTHR47237:SF1">
    <property type="entry name" value="SLL0310 PROTEIN"/>
    <property type="match status" value="1"/>
</dbReference>
<dbReference type="InterPro" id="IPR000182">
    <property type="entry name" value="GNAT_dom"/>
</dbReference>
<dbReference type="EMBL" id="QXHD01000004">
    <property type="protein sequence ID" value="NEZ60937.1"/>
    <property type="molecule type" value="Genomic_DNA"/>
</dbReference>
<dbReference type="GO" id="GO:0016747">
    <property type="term" value="F:acyltransferase activity, transferring groups other than amino-acyl groups"/>
    <property type="evidence" value="ECO:0007669"/>
    <property type="project" value="InterPro"/>
</dbReference>
<accession>A0A6M0RXH9</accession>
<sequence>MTSTIYQIRPMTRGELDLAVDWAAAEGWNPGLHDADCFYNADPTGFLMGFLDGAPIASISAVKYGESFGFIGFYIVKPEFRGQGYGLAIWHSALAYLKGRNVGLDGVVAQQDNYVKSGFSLAYRNIRYAGVGNGQADDSGCVPLANLSVETVIEYDGRFFPEVRSHFTPCWIAQPNSHAVAMVQGQTLKGYGVLRLCHSGYKIGPLFADTANVADGIFQALIAKVPAGDSFYLDVPEVNGAAVALAKRYNMHYVFETARMYTQTTPELPLSGIFGVTTFELG</sequence>
<dbReference type="RefSeq" id="WP_163703221.1">
    <property type="nucleotide sequence ID" value="NZ_QXHD01000004.1"/>
</dbReference>
<dbReference type="Gene3D" id="3.40.630.30">
    <property type="match status" value="1"/>
</dbReference>
<proteinExistence type="predicted"/>
<dbReference type="Proteomes" id="UP000481033">
    <property type="component" value="Unassembled WGS sequence"/>
</dbReference>
<name>A0A6M0RXH9_9CYAN</name>
<feature type="domain" description="N-acetyltransferase" evidence="1">
    <location>
        <begin position="6"/>
        <end position="138"/>
    </location>
</feature>
<dbReference type="Pfam" id="PF18014">
    <property type="entry name" value="Acetyltransf_18"/>
    <property type="match status" value="1"/>
</dbReference>
<gene>
    <name evidence="2" type="ORF">DXZ20_35960</name>
</gene>
<comment type="caution">
    <text evidence="2">The sequence shown here is derived from an EMBL/GenBank/DDBJ whole genome shotgun (WGS) entry which is preliminary data.</text>
</comment>
<dbReference type="InterPro" id="IPR016181">
    <property type="entry name" value="Acyl_CoA_acyltransferase"/>
</dbReference>
<dbReference type="PANTHER" id="PTHR47237">
    <property type="entry name" value="SLL0310 PROTEIN"/>
    <property type="match status" value="1"/>
</dbReference>
<keyword evidence="2" id="KW-0808">Transferase</keyword>
<evidence type="ECO:0000259" key="1">
    <source>
        <dbReference type="PROSITE" id="PS51186"/>
    </source>
</evidence>
<dbReference type="CDD" id="cd04301">
    <property type="entry name" value="NAT_SF"/>
    <property type="match status" value="1"/>
</dbReference>
<reference evidence="2 3" key="1">
    <citation type="journal article" date="2020" name="Microb. Ecol.">
        <title>Ecogenomics of the Marine Benthic Filamentous Cyanobacterium Adonisia.</title>
        <authorList>
            <person name="Walter J.M."/>
            <person name="Coutinho F.H."/>
            <person name="Leomil L."/>
            <person name="Hargreaves P.I."/>
            <person name="Campeao M.E."/>
            <person name="Vieira V.V."/>
            <person name="Silva B.S."/>
            <person name="Fistarol G.O."/>
            <person name="Salomon P.S."/>
            <person name="Sawabe T."/>
            <person name="Mino S."/>
            <person name="Hosokawa M."/>
            <person name="Miyashita H."/>
            <person name="Maruyama F."/>
            <person name="van Verk M.C."/>
            <person name="Dutilh B.E."/>
            <person name="Thompson C.C."/>
            <person name="Thompson F.L."/>
        </authorList>
    </citation>
    <scope>NUCLEOTIDE SEQUENCE [LARGE SCALE GENOMIC DNA]</scope>
    <source>
        <strain evidence="2 3">CCMR0081</strain>
    </source>
</reference>
<dbReference type="SUPFAM" id="SSF55729">
    <property type="entry name" value="Acyl-CoA N-acyltransferases (Nat)"/>
    <property type="match status" value="1"/>
</dbReference>
<dbReference type="PROSITE" id="PS51186">
    <property type="entry name" value="GNAT"/>
    <property type="match status" value="1"/>
</dbReference>
<evidence type="ECO:0000313" key="3">
    <source>
        <dbReference type="Proteomes" id="UP000481033"/>
    </source>
</evidence>